<comment type="caution">
    <text evidence="1">The sequence shown here is derived from an EMBL/GenBank/DDBJ whole genome shotgun (WGS) entry which is preliminary data.</text>
</comment>
<protein>
    <submittedName>
        <fullName evidence="1">Uncharacterized protein</fullName>
    </submittedName>
</protein>
<evidence type="ECO:0000313" key="2">
    <source>
        <dbReference type="Proteomes" id="UP000054636"/>
    </source>
</evidence>
<sequence length="298" mass="33751">MYPWLKLNNDELFGPDFASGEEIHVLVELPASADVAPRQQTGLWLVRGSIANALSIKGVRCRLYRLAGTYLGYYDPARRTGDKNVALWYEDKTLCIHILFKTGEHFVAVWQSACVDSRVAIAEENALRFDNALQEEPVTLGSPLNGQEVTTSVAQFEGVPTELTRIYFIHYDPLESESPQDTMSSISLTSSVSILDASTDEFRYQRIEHERYFLPYGNAESCHLVSRKQSRDHKREFAKYDRDTNNRLALSREMHGFYDALSYDVPIVNMVPVPGPVEKPSIGSRYKVRMSVVCVQSN</sequence>
<proteinExistence type="predicted"/>
<evidence type="ECO:0000313" key="1">
    <source>
        <dbReference type="EMBL" id="KUF91661.1"/>
    </source>
</evidence>
<dbReference type="AlphaFoldDB" id="A0A0W8D5H5"/>
<dbReference type="Proteomes" id="UP000054636">
    <property type="component" value="Unassembled WGS sequence"/>
</dbReference>
<dbReference type="EMBL" id="LNFP01000552">
    <property type="protein sequence ID" value="KUF91661.1"/>
    <property type="molecule type" value="Genomic_DNA"/>
</dbReference>
<name>A0A0W8D5H5_PHYNI</name>
<reference evidence="1 2" key="1">
    <citation type="submission" date="2015-11" db="EMBL/GenBank/DDBJ databases">
        <title>Genomes and virulence difference between two physiological races of Phytophthora nicotianae.</title>
        <authorList>
            <person name="Liu H."/>
            <person name="Ma X."/>
            <person name="Yu H."/>
            <person name="Fang D."/>
            <person name="Li Y."/>
            <person name="Wang X."/>
            <person name="Wang W."/>
            <person name="Dong Y."/>
            <person name="Xiao B."/>
        </authorList>
    </citation>
    <scope>NUCLEOTIDE SEQUENCE [LARGE SCALE GENOMIC DNA]</scope>
    <source>
        <strain evidence="2">race 1</strain>
    </source>
</reference>
<accession>A0A0W8D5H5</accession>
<organism evidence="1 2">
    <name type="scientific">Phytophthora nicotianae</name>
    <name type="common">Potato buckeye rot agent</name>
    <name type="synonym">Phytophthora parasitica</name>
    <dbReference type="NCBI Taxonomy" id="4792"/>
    <lineage>
        <taxon>Eukaryota</taxon>
        <taxon>Sar</taxon>
        <taxon>Stramenopiles</taxon>
        <taxon>Oomycota</taxon>
        <taxon>Peronosporomycetes</taxon>
        <taxon>Peronosporales</taxon>
        <taxon>Peronosporaceae</taxon>
        <taxon>Phytophthora</taxon>
    </lineage>
</organism>
<gene>
    <name evidence="1" type="ORF">AM588_10003240</name>
</gene>